<organism evidence="1 2">
    <name type="scientific">Microbacterium ureisolvens</name>
    <dbReference type="NCBI Taxonomy" id="2781186"/>
    <lineage>
        <taxon>Bacteria</taxon>
        <taxon>Bacillati</taxon>
        <taxon>Actinomycetota</taxon>
        <taxon>Actinomycetes</taxon>
        <taxon>Micrococcales</taxon>
        <taxon>Microbacteriaceae</taxon>
        <taxon>Microbacterium</taxon>
    </lineage>
</organism>
<evidence type="ECO:0000313" key="1">
    <source>
        <dbReference type="EMBL" id="MBW9110579.1"/>
    </source>
</evidence>
<evidence type="ECO:0000313" key="2">
    <source>
        <dbReference type="Proteomes" id="UP000777440"/>
    </source>
</evidence>
<keyword evidence="2" id="KW-1185">Reference proteome</keyword>
<reference evidence="1 2" key="1">
    <citation type="journal article" date="2021" name="MBio">
        <title>Poor Competitiveness of Bradyrhizobium in Pigeon Pea Root Colonization in Indian Soils.</title>
        <authorList>
            <person name="Chalasani D."/>
            <person name="Basu A."/>
            <person name="Pullabhotla S.V.S.R.N."/>
            <person name="Jorrin B."/>
            <person name="Neal A.L."/>
            <person name="Poole P.S."/>
            <person name="Podile A.R."/>
            <person name="Tkacz A."/>
        </authorList>
    </citation>
    <scope>NUCLEOTIDE SEQUENCE [LARGE SCALE GENOMIC DNA]</scope>
    <source>
        <strain evidence="1 2">HU12</strain>
    </source>
</reference>
<protein>
    <recommendedName>
        <fullName evidence="3">Rv3651-like N-terminal domain-containing protein</fullName>
    </recommendedName>
</protein>
<dbReference type="EMBL" id="JAEUAX010000006">
    <property type="protein sequence ID" value="MBW9110579.1"/>
    <property type="molecule type" value="Genomic_DNA"/>
</dbReference>
<dbReference type="RefSeq" id="WP_220339807.1">
    <property type="nucleotide sequence ID" value="NZ_JAEUAX010000006.1"/>
</dbReference>
<sequence length="312" mass="34214">MELARFSAPAHIDDVGPGSDFPVRWHGLVSALIAESTEVSGRGAYVNPALRPGARDRKRAITWTGLSRPLLMKHRDDRRAAYAAAESRDVQIEYLEWHVEKTGGRISRVTFTTETPEYWTLLAEVHPDVVLALYRRLVSPDVAEEDLFPDGGAYEPRNRWNTTDGIVHYIMPINSMGDLLGVSQEIEPSQHAVDGYDALPYSRATGADARINFDVWAISRLGLSIATADPPGLYMIGWDDSGWTKPDGSPVGDYWTIQRGAPGASVRVSYEVPAEEGFLVGDIRIGGREIEFGGQIAEHITMSAHVVSEGGA</sequence>
<gene>
    <name evidence="1" type="ORF">JNB61_12415</name>
</gene>
<accession>A0ABS7I1U5</accession>
<evidence type="ECO:0008006" key="3">
    <source>
        <dbReference type="Google" id="ProtNLM"/>
    </source>
</evidence>
<name>A0ABS7I1U5_9MICO</name>
<comment type="caution">
    <text evidence="1">The sequence shown here is derived from an EMBL/GenBank/DDBJ whole genome shotgun (WGS) entry which is preliminary data.</text>
</comment>
<proteinExistence type="predicted"/>
<dbReference type="Proteomes" id="UP000777440">
    <property type="component" value="Unassembled WGS sequence"/>
</dbReference>